<accession>A0ABZ0Z2F2</accession>
<sequence length="108" mass="11778">MSEKYNNLFEGIDLSNYTPKQIMDSKKVYDYIVEANEIAKKEGVPLDDIVDEGLFTALLGSAVSSTIGQSIMKAICKCLGIDEKGTLGNLLTSRLVLAAMGAELGYHW</sequence>
<protein>
    <submittedName>
        <fullName evidence="1">Uncharacterized protein</fullName>
    </submittedName>
</protein>
<evidence type="ECO:0000313" key="2">
    <source>
        <dbReference type="Proteomes" id="UP001348805"/>
    </source>
</evidence>
<name>A0ABZ0Z2F2_9CAUD</name>
<dbReference type="EMBL" id="OR769219">
    <property type="protein sequence ID" value="WQJ51221.1"/>
    <property type="molecule type" value="Genomic_DNA"/>
</dbReference>
<keyword evidence="2" id="KW-1185">Reference proteome</keyword>
<reference evidence="1 2" key="1">
    <citation type="submission" date="2023-11" db="EMBL/GenBank/DDBJ databases">
        <authorList>
            <person name="Cook R."/>
            <person name="Crisci M."/>
            <person name="Pye H."/>
            <person name="Adriaenssens E."/>
            <person name="Santini J."/>
        </authorList>
    </citation>
    <scope>NUCLEOTIDE SEQUENCE [LARGE SCALE GENOMIC DNA]</scope>
    <source>
        <strain evidence="1">Lak_Megaphage_RVC_AP3_GC26</strain>
    </source>
</reference>
<evidence type="ECO:0000313" key="1">
    <source>
        <dbReference type="EMBL" id="WQJ51221.1"/>
    </source>
</evidence>
<dbReference type="Proteomes" id="UP001348805">
    <property type="component" value="Segment"/>
</dbReference>
<proteinExistence type="predicted"/>
<organism evidence="1 2">
    <name type="scientific">phage Lak_Megaphage_RVC_AP3_GC26</name>
    <dbReference type="NCBI Taxonomy" id="3109225"/>
    <lineage>
        <taxon>Viruses</taxon>
        <taxon>Duplodnaviria</taxon>
        <taxon>Heunggongvirae</taxon>
        <taxon>Uroviricota</taxon>
        <taxon>Caudoviricetes</taxon>
        <taxon>Caudoviricetes code 15 clade</taxon>
    </lineage>
</organism>